<dbReference type="EMBL" id="MCGR01000040">
    <property type="protein sequence ID" value="ORY74781.1"/>
    <property type="molecule type" value="Genomic_DNA"/>
</dbReference>
<reference evidence="3 4" key="1">
    <citation type="submission" date="2016-07" db="EMBL/GenBank/DDBJ databases">
        <title>Pervasive Adenine N6-methylation of Active Genes in Fungi.</title>
        <authorList>
            <consortium name="DOE Joint Genome Institute"/>
            <person name="Mondo S.J."/>
            <person name="Dannebaum R.O."/>
            <person name="Kuo R.C."/>
            <person name="Labutti K."/>
            <person name="Haridas S."/>
            <person name="Kuo A."/>
            <person name="Salamov A."/>
            <person name="Ahrendt S.R."/>
            <person name="Lipzen A."/>
            <person name="Sullivan W."/>
            <person name="Andreopoulos W.B."/>
            <person name="Clum A."/>
            <person name="Lindquist E."/>
            <person name="Daum C."/>
            <person name="Ramamoorthy G.K."/>
            <person name="Gryganskyi A."/>
            <person name="Culley D."/>
            <person name="Magnuson J.K."/>
            <person name="James T.Y."/>
            <person name="O'Malley M.A."/>
            <person name="Stajich J.E."/>
            <person name="Spatafora J.W."/>
            <person name="Visel A."/>
            <person name="Grigoriev I.V."/>
        </authorList>
    </citation>
    <scope>NUCLEOTIDE SEQUENCE [LARGE SCALE GENOMIC DNA]</scope>
    <source>
        <strain evidence="3 4">62-1032</strain>
    </source>
</reference>
<evidence type="ECO:0000256" key="2">
    <source>
        <dbReference type="SAM" id="SignalP"/>
    </source>
</evidence>
<dbReference type="OrthoDB" id="623670at2759"/>
<gene>
    <name evidence="3" type="ORF">BCR35DRAFT_353799</name>
</gene>
<evidence type="ECO:0000256" key="1">
    <source>
        <dbReference type="SAM" id="MobiDB-lite"/>
    </source>
</evidence>
<evidence type="ECO:0000313" key="4">
    <source>
        <dbReference type="Proteomes" id="UP000193467"/>
    </source>
</evidence>
<keyword evidence="4" id="KW-1185">Reference proteome</keyword>
<dbReference type="Proteomes" id="UP000193467">
    <property type="component" value="Unassembled WGS sequence"/>
</dbReference>
<keyword evidence="2" id="KW-0732">Signal</keyword>
<feature type="region of interest" description="Disordered" evidence="1">
    <location>
        <begin position="109"/>
        <end position="135"/>
    </location>
</feature>
<name>A0A1Y2ET92_9BASI</name>
<evidence type="ECO:0000313" key="3">
    <source>
        <dbReference type="EMBL" id="ORY74781.1"/>
    </source>
</evidence>
<feature type="region of interest" description="Disordered" evidence="1">
    <location>
        <begin position="187"/>
        <end position="217"/>
    </location>
</feature>
<feature type="chain" id="PRO_5012576038" evidence="2">
    <location>
        <begin position="22"/>
        <end position="402"/>
    </location>
</feature>
<feature type="signal peptide" evidence="2">
    <location>
        <begin position="1"/>
        <end position="21"/>
    </location>
</feature>
<proteinExistence type="predicted"/>
<organism evidence="3 4">
    <name type="scientific">Leucosporidium creatinivorum</name>
    <dbReference type="NCBI Taxonomy" id="106004"/>
    <lineage>
        <taxon>Eukaryota</taxon>
        <taxon>Fungi</taxon>
        <taxon>Dikarya</taxon>
        <taxon>Basidiomycota</taxon>
        <taxon>Pucciniomycotina</taxon>
        <taxon>Microbotryomycetes</taxon>
        <taxon>Leucosporidiales</taxon>
        <taxon>Leucosporidium</taxon>
    </lineage>
</organism>
<protein>
    <submittedName>
        <fullName evidence="3">Uncharacterized protein</fullName>
    </submittedName>
</protein>
<dbReference type="InParanoid" id="A0A1Y2ET92"/>
<feature type="compositionally biased region" description="Low complexity" evidence="1">
    <location>
        <begin position="110"/>
        <end position="133"/>
    </location>
</feature>
<dbReference type="AlphaFoldDB" id="A0A1Y2ET92"/>
<comment type="caution">
    <text evidence="3">The sequence shown here is derived from an EMBL/GenBank/DDBJ whole genome shotgun (WGS) entry which is preliminary data.</text>
</comment>
<accession>A0A1Y2ET92</accession>
<sequence length="402" mass="41995">MLNTVAAGLLCLLSAPSLVAGLSIGAVAQDPLADWQGSNSTSATLNRRADSVACRYNNECTDLSLGGANTHVWCNTRIRLCTWSCDSGYTLSPWTGACVKNKGKTTTIVAPSSTSSPLSTSSPAPASTSSGTAGRSCGLTVQCAGLEIPDYAHQWCDSKAGVCSWRCNSGFTAKGNGCYKNAGASTTTSSSTTSSLSSPTPTSSPVSTFPASSSTSLAPSFTEVTSSYTLVPTTTTSPQPSASSNPYLVDANLAGISAFQASTGGWNGNSLVSWYHTNSATDSTNGHSWCYIPYTDATPGFAPSLNTMLAQFGWNAITAGQNFCGLQAEFETPDGKTALLYLHDAFDDAWVRTPNAVDVIYDSFPLLYGSVPTSKNDVVKGAKWRFTGKRDTRYIFNGGNPV</sequence>